<feature type="domain" description="EamA" evidence="7">
    <location>
        <begin position="6"/>
        <end position="139"/>
    </location>
</feature>
<evidence type="ECO:0000256" key="5">
    <source>
        <dbReference type="ARBA" id="ARBA00023136"/>
    </source>
</evidence>
<evidence type="ECO:0000259" key="7">
    <source>
        <dbReference type="Pfam" id="PF00892"/>
    </source>
</evidence>
<evidence type="ECO:0000256" key="6">
    <source>
        <dbReference type="SAM" id="Phobius"/>
    </source>
</evidence>
<feature type="transmembrane region" description="Helical" evidence="6">
    <location>
        <begin position="38"/>
        <end position="55"/>
    </location>
</feature>
<dbReference type="SUPFAM" id="SSF103481">
    <property type="entry name" value="Multidrug resistance efflux transporter EmrE"/>
    <property type="match status" value="2"/>
</dbReference>
<feature type="transmembrane region" description="Helical" evidence="6">
    <location>
        <begin position="98"/>
        <end position="116"/>
    </location>
</feature>
<dbReference type="PANTHER" id="PTHR32322:SF2">
    <property type="entry name" value="EAMA DOMAIN-CONTAINING PROTEIN"/>
    <property type="match status" value="1"/>
</dbReference>
<feature type="transmembrane region" description="Helical" evidence="6">
    <location>
        <begin position="219"/>
        <end position="239"/>
    </location>
</feature>
<evidence type="ECO:0000313" key="9">
    <source>
        <dbReference type="Proteomes" id="UP000660708"/>
    </source>
</evidence>
<name>A0A8I0N277_9GAMM</name>
<feature type="transmembrane region" description="Helical" evidence="6">
    <location>
        <begin position="123"/>
        <end position="140"/>
    </location>
</feature>
<reference evidence="8 9" key="1">
    <citation type="submission" date="2015-06" db="EMBL/GenBank/DDBJ databases">
        <title>Genome sequence of Pseudoalteromonas peptidolytica.</title>
        <authorList>
            <person name="Xie B.-B."/>
            <person name="Rong J.-C."/>
            <person name="Qin Q.-L."/>
            <person name="Zhang Y.-Z."/>
        </authorList>
    </citation>
    <scope>NUCLEOTIDE SEQUENCE [LARGE SCALE GENOMIC DNA]</scope>
    <source>
        <strain evidence="8 9">F12-50-A1</strain>
    </source>
</reference>
<comment type="similarity">
    <text evidence="2">Belongs to the EamA transporter family.</text>
</comment>
<dbReference type="AlphaFoldDB" id="A0A8I0N277"/>
<evidence type="ECO:0000256" key="2">
    <source>
        <dbReference type="ARBA" id="ARBA00007362"/>
    </source>
</evidence>
<dbReference type="GO" id="GO:0016020">
    <property type="term" value="C:membrane"/>
    <property type="evidence" value="ECO:0007669"/>
    <property type="project" value="UniProtKB-SubCell"/>
</dbReference>
<keyword evidence="3 6" id="KW-0812">Transmembrane</keyword>
<keyword evidence="5 6" id="KW-0472">Membrane</keyword>
<gene>
    <name evidence="8" type="ORF">PPEP_b1165</name>
</gene>
<feature type="domain" description="EamA" evidence="7">
    <location>
        <begin position="154"/>
        <end position="290"/>
    </location>
</feature>
<dbReference type="InterPro" id="IPR000620">
    <property type="entry name" value="EamA_dom"/>
</dbReference>
<dbReference type="EMBL" id="AQHF01000034">
    <property type="protein sequence ID" value="MBE0349214.1"/>
    <property type="molecule type" value="Genomic_DNA"/>
</dbReference>
<evidence type="ECO:0000313" key="8">
    <source>
        <dbReference type="EMBL" id="MBE0349214.1"/>
    </source>
</evidence>
<evidence type="ECO:0000256" key="1">
    <source>
        <dbReference type="ARBA" id="ARBA00004141"/>
    </source>
</evidence>
<evidence type="ECO:0000256" key="4">
    <source>
        <dbReference type="ARBA" id="ARBA00022989"/>
    </source>
</evidence>
<dbReference type="Pfam" id="PF00892">
    <property type="entry name" value="EamA"/>
    <property type="match status" value="2"/>
</dbReference>
<dbReference type="InterPro" id="IPR037185">
    <property type="entry name" value="EmrE-like"/>
</dbReference>
<keyword evidence="9" id="KW-1185">Reference proteome</keyword>
<dbReference type="Proteomes" id="UP000660708">
    <property type="component" value="Unassembled WGS sequence"/>
</dbReference>
<feature type="transmembrane region" description="Helical" evidence="6">
    <location>
        <begin position="251"/>
        <end position="269"/>
    </location>
</feature>
<accession>A0A8I0N277</accession>
<proteinExistence type="inferred from homology"/>
<dbReference type="PANTHER" id="PTHR32322">
    <property type="entry name" value="INNER MEMBRANE TRANSPORTER"/>
    <property type="match status" value="1"/>
</dbReference>
<protein>
    <recommendedName>
        <fullName evidence="7">EamA domain-containing protein</fullName>
    </recommendedName>
</protein>
<feature type="transmembrane region" description="Helical" evidence="6">
    <location>
        <begin position="275"/>
        <end position="294"/>
    </location>
</feature>
<feature type="transmembrane region" description="Helical" evidence="6">
    <location>
        <begin position="152"/>
        <end position="173"/>
    </location>
</feature>
<evidence type="ECO:0000256" key="3">
    <source>
        <dbReference type="ARBA" id="ARBA00022692"/>
    </source>
</evidence>
<comment type="subcellular location">
    <subcellularLocation>
        <location evidence="1">Membrane</location>
        <topology evidence="1">Multi-pass membrane protein</topology>
    </subcellularLocation>
</comment>
<feature type="transmembrane region" description="Helical" evidence="6">
    <location>
        <begin position="67"/>
        <end position="86"/>
    </location>
</feature>
<comment type="caution">
    <text evidence="8">The sequence shown here is derived from an EMBL/GenBank/DDBJ whole genome shotgun (WGS) entry which is preliminary data.</text>
</comment>
<keyword evidence="4 6" id="KW-1133">Transmembrane helix</keyword>
<organism evidence="8 9">
    <name type="scientific">Pseudoalteromonas peptidolytica F12-50-A1</name>
    <dbReference type="NCBI Taxonomy" id="1315280"/>
    <lineage>
        <taxon>Bacteria</taxon>
        <taxon>Pseudomonadati</taxon>
        <taxon>Pseudomonadota</taxon>
        <taxon>Gammaproteobacteria</taxon>
        <taxon>Alteromonadales</taxon>
        <taxon>Pseudoalteromonadaceae</taxon>
        <taxon>Pseudoalteromonas</taxon>
    </lineage>
</organism>
<dbReference type="InterPro" id="IPR050638">
    <property type="entry name" value="AA-Vitamin_Transporters"/>
</dbReference>
<dbReference type="RefSeq" id="WP_147390748.1">
    <property type="nucleotide sequence ID" value="NZ_AQHF01000034.1"/>
</dbReference>
<feature type="transmembrane region" description="Helical" evidence="6">
    <location>
        <begin position="185"/>
        <end position="207"/>
    </location>
</feature>
<sequence length="311" mass="33253">MKKNAIIVMMLVCAFSWGSVFPLAKVVLQDMSGLSLSIWRFAIAVSSLLVFMYITKKRIVSLSLTQYLALAVIGSIGIGGLNFALFSGLEHTSATNGALIMALSPIVTALLAAIVDQTSLRKLQLCQLGIALSGVLLVITKGDLNSLINLTINRGDVTILIGMLAWSCYTVCASKVSHWLAPLEFSLITMAMGLTTLLIISLFRAEVTPWESFITLPNFSLASLIYIGVFGTVVGYLCWNSGVKAFGSAKASLYFNLVPVFAALVSALMGQAVSAIQLMGMCVVLTGLMMPTLLRFINTKYAAVTASKIKS</sequence>